<feature type="compositionally biased region" description="Low complexity" evidence="4">
    <location>
        <begin position="359"/>
        <end position="372"/>
    </location>
</feature>
<feature type="domain" description="FFD box profile" evidence="6">
    <location>
        <begin position="298"/>
        <end position="314"/>
    </location>
</feature>
<dbReference type="Pfam" id="PF12701">
    <property type="entry name" value="LSM14"/>
    <property type="match status" value="1"/>
</dbReference>
<dbReference type="SUPFAM" id="SSF50182">
    <property type="entry name" value="Sm-like ribonucleoproteins"/>
    <property type="match status" value="1"/>
</dbReference>
<accession>A0AAD4R2K0</accession>
<feature type="domain" description="DFDF" evidence="5">
    <location>
        <begin position="227"/>
        <end position="263"/>
    </location>
</feature>
<dbReference type="Pfam" id="PF09532">
    <property type="entry name" value="FDF"/>
    <property type="match status" value="1"/>
</dbReference>
<feature type="short sequence motif" description="TFG box" evidence="3">
    <location>
        <begin position="322"/>
        <end position="342"/>
    </location>
</feature>
<dbReference type="InterPro" id="IPR025768">
    <property type="entry name" value="TFG_box"/>
</dbReference>
<evidence type="ECO:0000256" key="4">
    <source>
        <dbReference type="SAM" id="MobiDB-lite"/>
    </source>
</evidence>
<feature type="compositionally biased region" description="Low complexity" evidence="4">
    <location>
        <begin position="192"/>
        <end position="218"/>
    </location>
</feature>
<evidence type="ECO:0000256" key="3">
    <source>
        <dbReference type="PROSITE-ProRule" id="PRU00869"/>
    </source>
</evidence>
<feature type="domain" description="TFG box profile" evidence="7">
    <location>
        <begin position="322"/>
        <end position="342"/>
    </location>
</feature>
<gene>
    <name evidence="8" type="ORF">DdX_06513</name>
</gene>
<feature type="compositionally biased region" description="Pro residues" evidence="4">
    <location>
        <begin position="134"/>
        <end position="144"/>
    </location>
</feature>
<evidence type="ECO:0000259" key="7">
    <source>
        <dbReference type="PROSITE" id="PS51536"/>
    </source>
</evidence>
<dbReference type="PANTHER" id="PTHR13586:SF0">
    <property type="entry name" value="TRAILER HITCH, ISOFORM H"/>
    <property type="match status" value="1"/>
</dbReference>
<dbReference type="PANTHER" id="PTHR13586">
    <property type="entry name" value="SCD6 PROTEIN-RELATED"/>
    <property type="match status" value="1"/>
</dbReference>
<organism evidence="8 9">
    <name type="scientific">Ditylenchus destructor</name>
    <dbReference type="NCBI Taxonomy" id="166010"/>
    <lineage>
        <taxon>Eukaryota</taxon>
        <taxon>Metazoa</taxon>
        <taxon>Ecdysozoa</taxon>
        <taxon>Nematoda</taxon>
        <taxon>Chromadorea</taxon>
        <taxon>Rhabditida</taxon>
        <taxon>Tylenchina</taxon>
        <taxon>Tylenchomorpha</taxon>
        <taxon>Sphaerularioidea</taxon>
        <taxon>Anguinidae</taxon>
        <taxon>Anguininae</taxon>
        <taxon>Ditylenchus</taxon>
    </lineage>
</organism>
<dbReference type="Gene3D" id="2.30.30.100">
    <property type="match status" value="1"/>
</dbReference>
<evidence type="ECO:0000256" key="1">
    <source>
        <dbReference type="ARBA" id="ARBA00010415"/>
    </source>
</evidence>
<dbReference type="InterPro" id="IPR019050">
    <property type="entry name" value="FDF_dom"/>
</dbReference>
<dbReference type="PROSITE" id="PS51512">
    <property type="entry name" value="DFDF"/>
    <property type="match status" value="1"/>
</dbReference>
<feature type="compositionally biased region" description="Low complexity" evidence="4">
    <location>
        <begin position="94"/>
        <end position="106"/>
    </location>
</feature>
<protein>
    <submittedName>
        <fullName evidence="8">FDF domain-containing protein</fullName>
    </submittedName>
</protein>
<dbReference type="GO" id="GO:0034063">
    <property type="term" value="P:stress granule assembly"/>
    <property type="evidence" value="ECO:0007669"/>
    <property type="project" value="TreeGrafter"/>
</dbReference>
<feature type="region of interest" description="Disordered" evidence="4">
    <location>
        <begin position="314"/>
        <end position="411"/>
    </location>
</feature>
<sequence>MQKRPQIPDSGRLRSFGTEDRPTPRPVPARDEVYEYIIFKASDIKDLIVCEAPKPPPQQYGLAYDPAIISVTQQPAQQSQAQSQPVATHIKQEPPSGTSSPSTSPPIAGVYTPSAAIGSGRHDFRPTQTYGQTQPPPNRYPKPAQPAQQAQQQLTGGFAQSVSMQSRQNQQQPKHHETGHDVKQEDNRPLRNAQQAQSQHQNYQPQQYNTQGRGQAPRGRGGHLVGGPPRDKLKFDSDYDFETANEKFQQQLADVTTGLSKASVDGGEKENPGYASAELVPESDTSSQTGDTNGDPKAFYNKSTSFFDSISCEALEKEEGRNTRPNWRKERLTNQETFGHSAVRSLNYRRGSRGGYRGYSGQQQQGYQQQRYGSGGGYGGGRGYQQPQRYNHNQGNRSRNYQHPGQQAAEL</sequence>
<feature type="compositionally biased region" description="Polar residues" evidence="4">
    <location>
        <begin position="391"/>
        <end position="405"/>
    </location>
</feature>
<feature type="compositionally biased region" description="Basic and acidic residues" evidence="4">
    <location>
        <begin position="174"/>
        <end position="189"/>
    </location>
</feature>
<evidence type="ECO:0000256" key="2">
    <source>
        <dbReference type="PROSITE-ProRule" id="PRU00846"/>
    </source>
</evidence>
<feature type="region of interest" description="Disordered" evidence="4">
    <location>
        <begin position="72"/>
        <end position="238"/>
    </location>
</feature>
<dbReference type="PROSITE" id="PS51536">
    <property type="entry name" value="TFG"/>
    <property type="match status" value="1"/>
</dbReference>
<dbReference type="InterPro" id="IPR025761">
    <property type="entry name" value="FFD_box"/>
</dbReference>
<evidence type="ECO:0000259" key="6">
    <source>
        <dbReference type="PROSITE" id="PS51513"/>
    </source>
</evidence>
<name>A0AAD4R2K0_9BILA</name>
<dbReference type="EMBL" id="JAKKPZ010000008">
    <property type="protein sequence ID" value="KAI1718099.1"/>
    <property type="molecule type" value="Genomic_DNA"/>
</dbReference>
<feature type="compositionally biased region" description="Gly residues" evidence="4">
    <location>
        <begin position="373"/>
        <end position="383"/>
    </location>
</feature>
<dbReference type="SMART" id="SM01199">
    <property type="entry name" value="FDF"/>
    <property type="match status" value="1"/>
</dbReference>
<dbReference type="SMART" id="SM01271">
    <property type="entry name" value="LSM14"/>
    <property type="match status" value="1"/>
</dbReference>
<dbReference type="InterPro" id="IPR025762">
    <property type="entry name" value="DFDF"/>
</dbReference>
<evidence type="ECO:0000313" key="9">
    <source>
        <dbReference type="Proteomes" id="UP001201812"/>
    </source>
</evidence>
<dbReference type="AlphaFoldDB" id="A0AAD4R2K0"/>
<feature type="compositionally biased region" description="Basic and acidic residues" evidence="4">
    <location>
        <begin position="314"/>
        <end position="333"/>
    </location>
</feature>
<evidence type="ECO:0000259" key="5">
    <source>
        <dbReference type="PROSITE" id="PS51512"/>
    </source>
</evidence>
<evidence type="ECO:0000313" key="8">
    <source>
        <dbReference type="EMBL" id="KAI1718099.1"/>
    </source>
</evidence>
<feature type="region of interest" description="Disordered" evidence="4">
    <location>
        <begin position="259"/>
        <end position="302"/>
    </location>
</feature>
<dbReference type="InterPro" id="IPR010920">
    <property type="entry name" value="LSM_dom_sf"/>
</dbReference>
<keyword evidence="9" id="KW-1185">Reference proteome</keyword>
<dbReference type="PROSITE" id="PS51513">
    <property type="entry name" value="FFD"/>
    <property type="match status" value="1"/>
</dbReference>
<dbReference type="InterPro" id="IPR025609">
    <property type="entry name" value="Lsm14-like_N"/>
</dbReference>
<feature type="compositionally biased region" description="Basic and acidic residues" evidence="4">
    <location>
        <begin position="17"/>
        <end position="30"/>
    </location>
</feature>
<feature type="short sequence motif" description="FFD box" evidence="2">
    <location>
        <begin position="298"/>
        <end position="314"/>
    </location>
</feature>
<feature type="compositionally biased region" description="Polar residues" evidence="4">
    <location>
        <begin position="283"/>
        <end position="292"/>
    </location>
</feature>
<comment type="caution">
    <text evidence="8">The sequence shown here is derived from an EMBL/GenBank/DDBJ whole genome shotgun (WGS) entry which is preliminary data.</text>
</comment>
<feature type="region of interest" description="Disordered" evidence="4">
    <location>
        <begin position="1"/>
        <end position="30"/>
    </location>
</feature>
<dbReference type="Proteomes" id="UP001201812">
    <property type="component" value="Unassembled WGS sequence"/>
</dbReference>
<comment type="similarity">
    <text evidence="1">Belongs to the LSM14 family.</text>
</comment>
<reference evidence="8" key="1">
    <citation type="submission" date="2022-01" db="EMBL/GenBank/DDBJ databases">
        <title>Genome Sequence Resource for Two Populations of Ditylenchus destructor, the Migratory Endoparasitic Phytonematode.</title>
        <authorList>
            <person name="Zhang H."/>
            <person name="Lin R."/>
            <person name="Xie B."/>
        </authorList>
    </citation>
    <scope>NUCLEOTIDE SEQUENCE</scope>
    <source>
        <strain evidence="8">BazhouSP</strain>
    </source>
</reference>
<feature type="compositionally biased region" description="Polar residues" evidence="4">
    <location>
        <begin position="154"/>
        <end position="172"/>
    </location>
</feature>
<dbReference type="GO" id="GO:0003729">
    <property type="term" value="F:mRNA binding"/>
    <property type="evidence" value="ECO:0007669"/>
    <property type="project" value="TreeGrafter"/>
</dbReference>
<feature type="compositionally biased region" description="Low complexity" evidence="4">
    <location>
        <begin position="73"/>
        <end position="85"/>
    </location>
</feature>
<dbReference type="GO" id="GO:0033962">
    <property type="term" value="P:P-body assembly"/>
    <property type="evidence" value="ECO:0007669"/>
    <property type="project" value="TreeGrafter"/>
</dbReference>
<proteinExistence type="inferred from homology"/>
<dbReference type="GO" id="GO:0000932">
    <property type="term" value="C:P-body"/>
    <property type="evidence" value="ECO:0007669"/>
    <property type="project" value="TreeGrafter"/>
</dbReference>